<evidence type="ECO:0000313" key="3">
    <source>
        <dbReference type="Proteomes" id="UP001530400"/>
    </source>
</evidence>
<dbReference type="SUPFAM" id="SSF56672">
    <property type="entry name" value="DNA/RNA polymerases"/>
    <property type="match status" value="2"/>
</dbReference>
<name>A0ABD3PC69_9STRA</name>
<protein>
    <recommendedName>
        <fullName evidence="4">Reverse transcriptase domain-containing protein</fullName>
    </recommendedName>
</protein>
<gene>
    <name evidence="2" type="ORF">ACHAWO_006285</name>
</gene>
<reference evidence="2 3" key="1">
    <citation type="submission" date="2024-10" db="EMBL/GenBank/DDBJ databases">
        <title>Updated reference genomes for cyclostephanoid diatoms.</title>
        <authorList>
            <person name="Roberts W.R."/>
            <person name="Alverson A.J."/>
        </authorList>
    </citation>
    <scope>NUCLEOTIDE SEQUENCE [LARGE SCALE GENOMIC DNA]</scope>
    <source>
        <strain evidence="2 3">AJA010-31</strain>
    </source>
</reference>
<dbReference type="InterPro" id="IPR013762">
    <property type="entry name" value="Integrase-like_cat_sf"/>
</dbReference>
<dbReference type="PANTHER" id="PTHR33050">
    <property type="entry name" value="REVERSE TRANSCRIPTASE DOMAIN-CONTAINING PROTEIN"/>
    <property type="match status" value="1"/>
</dbReference>
<dbReference type="EMBL" id="JALLPJ020000680">
    <property type="protein sequence ID" value="KAL3785720.1"/>
    <property type="molecule type" value="Genomic_DNA"/>
</dbReference>
<keyword evidence="1" id="KW-0233">DNA recombination</keyword>
<dbReference type="AlphaFoldDB" id="A0ABD3PC69"/>
<proteinExistence type="predicted"/>
<dbReference type="PANTHER" id="PTHR33050:SF7">
    <property type="entry name" value="RIBONUCLEASE H"/>
    <property type="match status" value="1"/>
</dbReference>
<sequence length="1260" mass="144443">MASPAQTSTVPAELEGKKAACRPAIPSRHKYSHLKEYSMKYLGIEDYDHQAAALVICNDVLWEQEPWRQQLPTRLDLFKDGFGKPDLNHSFHQEASFKTIILSVLSSGFLDPVDTAAVCDSHPLVMNLETAKITTSNQKQIDERKMAAMTACLFHYNLDSSMLMRYLGHNYTGAYREVDKIVQKLKDLNLDEDLISKFVRVMVTGCPNHFVAETTRENALLHWRLRNGPTIDKKIDQVTCTMNKEDRNNFVISLPHWLARFMPHLFFTPQHILEKPGKKDRQIFDGSKRYTPFSTPINMMTSTPQGSEEPCLFGNVKEAIFRRIYNLRISFPDLDIIIHANDLKSAFRQIKLHPDIMGAFSFIIADKLFLACGLPFGTDFSPANWEVVRQCLEATAEALFEDDSLRTKHRKYLDMLRFDRALGKTVKVKLTKAVADEFNQGVIDALGGLAPTPHHYYVDDGVYLEIYNRERIERAVAASIEAIFLLLGYSDLDKRQDPISFDKLMEMAVSYINKILGQVIDTRKLTVTTPTEFTAEVLSSLNTTWGPHRKQFCVQEVAELAGKLGHMSTPAPWLKFLMTHLYSSMAHALKMNKWDLIKNSRAFREALRQLRNAEANPSLSDTMKVQTFYQAETARQVHKHKKFYRINKTMRSELALIREVLSTKAISLECPIAHLIKNAHCAEPFSDSSLHAAGGYCSELKFWWYIEWPANIRQRTLKSIKNNKDGKLIDINVLEYAAILINYLAAIYCLRERNYFSFNPHPVVLLRGDNTASESWAKKGSKHSPMGRALGRLRCALMIDNPVGLRLLHISTKENVIADDISRVEREAHFPRAFLALCQKYPALIGCRRFSPSSELISCVMDAIFRLQRSSRSKQAGTNCTRKDHYLRWCERIGLEDPCAANEDLQTRNFILACYAVSLIEGETIKGTTIRYATLTGYLAQVVALHTQRNLPSPRSADMDFVKVITDAVKKYEKVPNRREMIHDSMYQHMVKLYNRYCKSHPDCLVAALCEWMFLGRYTGFRKSEWTNKHKVKFETIDDPAWGDRPNAVSLILEDLRFFGKTEAPIHITGNMWRSRNLTDNIAYVQIRIRKQKNNDNYQTLTYARCKHNSITCPVRASFRIYCRARHLQLPAVHPVAIYYDDKSKQRNQITGKDTNGFLRAVASALYDIPKNSAELKKWSTHSIRVTACNLLHRAGFSDSCIQNRLRWRSDTFMMYLRNTFYTAVDHTNAISFDVKPTQQEQRPLESHEAFISDLCAATA</sequence>
<dbReference type="SUPFAM" id="SSF56349">
    <property type="entry name" value="DNA breaking-rejoining enzymes"/>
    <property type="match status" value="1"/>
</dbReference>
<evidence type="ECO:0000256" key="1">
    <source>
        <dbReference type="ARBA" id="ARBA00023172"/>
    </source>
</evidence>
<dbReference type="InterPro" id="IPR011010">
    <property type="entry name" value="DNA_brk_join_enz"/>
</dbReference>
<dbReference type="InterPro" id="IPR043502">
    <property type="entry name" value="DNA/RNA_pol_sf"/>
</dbReference>
<evidence type="ECO:0008006" key="4">
    <source>
        <dbReference type="Google" id="ProtNLM"/>
    </source>
</evidence>
<dbReference type="GO" id="GO:0006310">
    <property type="term" value="P:DNA recombination"/>
    <property type="evidence" value="ECO:0007669"/>
    <property type="project" value="UniProtKB-KW"/>
</dbReference>
<organism evidence="2 3">
    <name type="scientific">Cyclotella atomus</name>
    <dbReference type="NCBI Taxonomy" id="382360"/>
    <lineage>
        <taxon>Eukaryota</taxon>
        <taxon>Sar</taxon>
        <taxon>Stramenopiles</taxon>
        <taxon>Ochrophyta</taxon>
        <taxon>Bacillariophyta</taxon>
        <taxon>Coscinodiscophyceae</taxon>
        <taxon>Thalassiosirophycidae</taxon>
        <taxon>Stephanodiscales</taxon>
        <taxon>Stephanodiscaceae</taxon>
        <taxon>Cyclotella</taxon>
    </lineage>
</organism>
<dbReference type="InterPro" id="IPR052055">
    <property type="entry name" value="Hepadnavirus_pol/RT"/>
</dbReference>
<dbReference type="Proteomes" id="UP001530400">
    <property type="component" value="Unassembled WGS sequence"/>
</dbReference>
<comment type="caution">
    <text evidence="2">The sequence shown here is derived from an EMBL/GenBank/DDBJ whole genome shotgun (WGS) entry which is preliminary data.</text>
</comment>
<keyword evidence="3" id="KW-1185">Reference proteome</keyword>
<evidence type="ECO:0000313" key="2">
    <source>
        <dbReference type="EMBL" id="KAL3785720.1"/>
    </source>
</evidence>
<dbReference type="Gene3D" id="1.10.443.10">
    <property type="entry name" value="Intergrase catalytic core"/>
    <property type="match status" value="1"/>
</dbReference>
<accession>A0ABD3PC69</accession>